<organism evidence="2 3">
    <name type="scientific">Leptolyngbya phage Lbo240-yong1</name>
    <dbReference type="NCBI Taxonomy" id="2928836"/>
    <lineage>
        <taxon>Viruses</taxon>
        <taxon>Duplodnaviria</taxon>
        <taxon>Heunggongvirae</taxon>
        <taxon>Uroviricota</taxon>
        <taxon>Caudoviricetes</taxon>
        <taxon>Saffermanviridae</taxon>
        <taxon>Wumpquatrovirus</taxon>
        <taxon>Wumpquatrovirus Lbo240yong1</taxon>
    </lineage>
</organism>
<evidence type="ECO:0000256" key="1">
    <source>
        <dbReference type="SAM" id="MobiDB-lite"/>
    </source>
</evidence>
<accession>A0A9X9E298</accession>
<dbReference type="Proteomes" id="UP001164278">
    <property type="component" value="Segment"/>
</dbReference>
<feature type="compositionally biased region" description="Polar residues" evidence="1">
    <location>
        <begin position="217"/>
        <end position="227"/>
    </location>
</feature>
<evidence type="ECO:0000313" key="2">
    <source>
        <dbReference type="EMBL" id="UOL49072.1"/>
    </source>
</evidence>
<feature type="region of interest" description="Disordered" evidence="1">
    <location>
        <begin position="1"/>
        <end position="101"/>
    </location>
</feature>
<feature type="compositionally biased region" description="Polar residues" evidence="1">
    <location>
        <begin position="1"/>
        <end position="12"/>
    </location>
</feature>
<proteinExistence type="predicted"/>
<protein>
    <submittedName>
        <fullName evidence="2">Uncharacterized protein</fullName>
    </submittedName>
</protein>
<reference evidence="2" key="1">
    <citation type="submission" date="2022-03" db="EMBL/GenBank/DDBJ databases">
        <authorList>
            <person name="Li D."/>
            <person name="Zhou Q."/>
            <person name="Cai R."/>
            <person name="Wang F."/>
            <person name="Qian M."/>
            <person name="Liu W."/>
            <person name="Pan L."/>
            <person name="Lin W."/>
            <person name="Tong Y."/>
            <person name="Cao L."/>
        </authorList>
    </citation>
    <scope>NUCLEOTIDE SEQUENCE</scope>
</reference>
<sequence length="263" mass="28738">MSTLESFDNQPTGLPERPADDTPIMPRSQVNVLTDDGVRVEEQVATPMGEEAAASESTDDAETAALQALLDEHESSSDTSETDTADGAPSDETTEGIDFDSPKVQALAKEFKEALGIDLKEAIDNYTQMTQMVQQQTQQRAEQEFQQAANTLKSEWGVNDAELNRRVSAVLDYANKLPEGLRQQFDSVKGVQLLWAQLERKSGGAPPQASSSGDAQRSTNPSGVQTFRKSELMKLMMEKPGTYTKMQAEIERAYAAGKVIDDL</sequence>
<dbReference type="EMBL" id="OM897575">
    <property type="protein sequence ID" value="UOL49072.1"/>
    <property type="molecule type" value="Genomic_DNA"/>
</dbReference>
<evidence type="ECO:0000313" key="3">
    <source>
        <dbReference type="Proteomes" id="UP001164278"/>
    </source>
</evidence>
<name>A0A9X9E298_9CAUD</name>
<feature type="region of interest" description="Disordered" evidence="1">
    <location>
        <begin position="200"/>
        <end position="228"/>
    </location>
</feature>
<feature type="compositionally biased region" description="Low complexity" evidence="1">
    <location>
        <begin position="203"/>
        <end position="216"/>
    </location>
</feature>
<keyword evidence="3" id="KW-1185">Reference proteome</keyword>